<dbReference type="AlphaFoldDB" id="A0A5C6C729"/>
<keyword evidence="4" id="KW-1185">Reference proteome</keyword>
<accession>A0A5C6C729</accession>
<name>A0A5C6C729_9BACT</name>
<dbReference type="Gene3D" id="2.40.50.140">
    <property type="entry name" value="Nucleic acid-binding proteins"/>
    <property type="match status" value="1"/>
</dbReference>
<proteinExistence type="predicted"/>
<dbReference type="SUPFAM" id="SSF50249">
    <property type="entry name" value="Nucleic acid-binding proteins"/>
    <property type="match status" value="1"/>
</dbReference>
<gene>
    <name evidence="3" type="ORF">Poly21_20740</name>
</gene>
<dbReference type="InterPro" id="IPR012340">
    <property type="entry name" value="NA-bd_OB-fold"/>
</dbReference>
<dbReference type="InterPro" id="IPR002059">
    <property type="entry name" value="CSP_DNA-bd"/>
</dbReference>
<evidence type="ECO:0000259" key="2">
    <source>
        <dbReference type="Pfam" id="PF00313"/>
    </source>
</evidence>
<dbReference type="Proteomes" id="UP000319908">
    <property type="component" value="Unassembled WGS sequence"/>
</dbReference>
<feature type="domain" description="CSD" evidence="2">
    <location>
        <begin position="54"/>
        <end position="119"/>
    </location>
</feature>
<reference evidence="3 4" key="1">
    <citation type="journal article" date="2020" name="Antonie Van Leeuwenhoek">
        <title>Rhodopirellula heiligendammensis sp. nov., Rhodopirellula pilleata sp. nov., and Rhodopirellula solitaria sp. nov. isolated from natural or artificial marine surfaces in Northern Germany and California, USA, and emended description of the genus Rhodopirellula.</title>
        <authorList>
            <person name="Kallscheuer N."/>
            <person name="Wiegand S."/>
            <person name="Jogler M."/>
            <person name="Boedeker C."/>
            <person name="Peeters S.H."/>
            <person name="Rast P."/>
            <person name="Heuer A."/>
            <person name="Jetten M.S.M."/>
            <person name="Rohde M."/>
            <person name="Jogler C."/>
        </authorList>
    </citation>
    <scope>NUCLEOTIDE SEQUENCE [LARGE SCALE GENOMIC DNA]</scope>
    <source>
        <strain evidence="3 4">Poly21</strain>
    </source>
</reference>
<feature type="compositionally biased region" description="Basic and acidic residues" evidence="1">
    <location>
        <begin position="33"/>
        <end position="43"/>
    </location>
</feature>
<dbReference type="GO" id="GO:0003677">
    <property type="term" value="F:DNA binding"/>
    <property type="evidence" value="ECO:0007669"/>
    <property type="project" value="UniProtKB-KW"/>
</dbReference>
<comment type="caution">
    <text evidence="3">The sequence shown here is derived from an EMBL/GenBank/DDBJ whole genome shotgun (WGS) entry which is preliminary data.</text>
</comment>
<feature type="region of interest" description="Disordered" evidence="1">
    <location>
        <begin position="1"/>
        <end position="46"/>
    </location>
</feature>
<dbReference type="Pfam" id="PF00313">
    <property type="entry name" value="CSD"/>
    <property type="match status" value="1"/>
</dbReference>
<feature type="compositionally biased region" description="Low complexity" evidence="1">
    <location>
        <begin position="1"/>
        <end position="21"/>
    </location>
</feature>
<protein>
    <submittedName>
        <fullName evidence="3">Cold-shock DNA-binding domain protein</fullName>
    </submittedName>
</protein>
<evidence type="ECO:0000313" key="4">
    <source>
        <dbReference type="Proteomes" id="UP000319908"/>
    </source>
</evidence>
<dbReference type="EMBL" id="SJPU01000001">
    <property type="protein sequence ID" value="TWU19895.1"/>
    <property type="molecule type" value="Genomic_DNA"/>
</dbReference>
<evidence type="ECO:0000256" key="1">
    <source>
        <dbReference type="SAM" id="MobiDB-lite"/>
    </source>
</evidence>
<organism evidence="3 4">
    <name type="scientific">Allorhodopirellula heiligendammensis</name>
    <dbReference type="NCBI Taxonomy" id="2714739"/>
    <lineage>
        <taxon>Bacteria</taxon>
        <taxon>Pseudomonadati</taxon>
        <taxon>Planctomycetota</taxon>
        <taxon>Planctomycetia</taxon>
        <taxon>Pirellulales</taxon>
        <taxon>Pirellulaceae</taxon>
        <taxon>Allorhodopirellula</taxon>
    </lineage>
</organism>
<keyword evidence="3" id="KW-0238">DNA-binding</keyword>
<evidence type="ECO:0000313" key="3">
    <source>
        <dbReference type="EMBL" id="TWU19895.1"/>
    </source>
</evidence>
<sequence length="159" mass="18563">MSTRSAPPSSVPIISVNSPVSDRPLSGFSSQGRSRDGDDEVKKKPFRIQKKRLGEIKYIRDDGEFGFIRAEDFREDVFFHKMAWESDPRIVAQNEMYVEFELDDDHYEETKKLRAKVVRPTHRPAGRKLKASDSPYEIVFHHPRARRKRPTWRGDESES</sequence>